<gene>
    <name evidence="6" type="ordered locus">Srot_2438</name>
</gene>
<evidence type="ECO:0000256" key="3">
    <source>
        <dbReference type="SAM" id="Phobius"/>
    </source>
</evidence>
<sequence>MTMPGFFGLPPEINSALLSSGPGAGPLLGSASAWLSLAGQYALAAEELMGSLAESIAVWEGPGAEAFRAAHAPMLAWLEEQSAEAGAAAARHTGVAAAYDAALAAMPPLAEIVANRTTLATLLGTNFLGINTIPIAVTEADYVRMWLQAASVMEGYQAAAEALTDNASQPQPAPRLLKNNARALNAQNFMQTPGNNNPDLLRLLELGVDDLMRLVDDVVKLGERAVGSLLALLGLLPLVAVGAYLVASQGFWLVWAAIFAAPVLIPVLLGTLIPMLQPHVEAEEPDDDREEQKGQPEQPETARPKQHQLIPVGTVAPPGTSAPASSTPAPQAPPAPSAPAAPAPSAPPGLSLYAVEGDWGGGGGEKFGPGATTGSSASSSSSLASAAAAAQSLQDSAKRKQSQAARVRGRARGRKVVLEEDQRMRADGHMDLAEEPALAPSASEVGGGLLGASGANPLINPSASGFQKLPDGAFQTGPTAPMLPTNWNPDSE</sequence>
<evidence type="ECO:0000313" key="6">
    <source>
        <dbReference type="EMBL" id="ADG98882.1"/>
    </source>
</evidence>
<feature type="compositionally biased region" description="Pro residues" evidence="2">
    <location>
        <begin position="330"/>
        <end position="347"/>
    </location>
</feature>
<dbReference type="Pfam" id="PF00823">
    <property type="entry name" value="PPE"/>
    <property type="match status" value="1"/>
</dbReference>
<dbReference type="Proteomes" id="UP000002247">
    <property type="component" value="Chromosome"/>
</dbReference>
<dbReference type="SUPFAM" id="SSF140459">
    <property type="entry name" value="PE/PPE dimer-like"/>
    <property type="match status" value="1"/>
</dbReference>
<dbReference type="InterPro" id="IPR038332">
    <property type="entry name" value="PPE_sf"/>
</dbReference>
<feature type="compositionally biased region" description="Gly residues" evidence="2">
    <location>
        <begin position="358"/>
        <end position="367"/>
    </location>
</feature>
<feature type="region of interest" description="Disordered" evidence="2">
    <location>
        <begin position="461"/>
        <end position="492"/>
    </location>
</feature>
<dbReference type="PANTHER" id="PTHR46766:SF1">
    <property type="entry name" value="GLUTAMINE-RICH PROTEIN 2"/>
    <property type="match status" value="1"/>
</dbReference>
<dbReference type="Gene3D" id="1.20.1260.20">
    <property type="entry name" value="PPE superfamily"/>
    <property type="match status" value="1"/>
</dbReference>
<dbReference type="InterPro" id="IPR043641">
    <property type="entry name" value="PPE-PPW_C"/>
</dbReference>
<evidence type="ECO:0000259" key="4">
    <source>
        <dbReference type="Pfam" id="PF00823"/>
    </source>
</evidence>
<keyword evidence="3" id="KW-0472">Membrane</keyword>
<dbReference type="InterPro" id="IPR000030">
    <property type="entry name" value="PPE_dom"/>
</dbReference>
<dbReference type="KEGG" id="srt:Srot_2438"/>
<dbReference type="EMBL" id="CP001958">
    <property type="protein sequence ID" value="ADG98882.1"/>
    <property type="molecule type" value="Genomic_DNA"/>
</dbReference>
<dbReference type="AlphaFoldDB" id="D6ZBD0"/>
<name>D6ZBD0_SEGRD</name>
<evidence type="ECO:0000256" key="2">
    <source>
        <dbReference type="SAM" id="MobiDB-lite"/>
    </source>
</evidence>
<feature type="compositionally biased region" description="Low complexity" evidence="2">
    <location>
        <begin position="316"/>
        <end position="329"/>
    </location>
</feature>
<dbReference type="eggNOG" id="COG5651">
    <property type="taxonomic scope" value="Bacteria"/>
</dbReference>
<dbReference type="STRING" id="640132.Srot_2438"/>
<feature type="region of interest" description="Disordered" evidence="2">
    <location>
        <begin position="282"/>
        <end position="415"/>
    </location>
</feature>
<organism evidence="6 7">
    <name type="scientific">Segniliparus rotundus (strain ATCC BAA-972 / CDC 1076 / CIP 108378 / DSM 44985 / JCM 13578)</name>
    <dbReference type="NCBI Taxonomy" id="640132"/>
    <lineage>
        <taxon>Bacteria</taxon>
        <taxon>Bacillati</taxon>
        <taxon>Actinomycetota</taxon>
        <taxon>Actinomycetes</taxon>
        <taxon>Mycobacteriales</taxon>
        <taxon>Segniliparaceae</taxon>
        <taxon>Segniliparus</taxon>
    </lineage>
</organism>
<keyword evidence="7" id="KW-1185">Reference proteome</keyword>
<evidence type="ECO:0000313" key="7">
    <source>
        <dbReference type="Proteomes" id="UP000002247"/>
    </source>
</evidence>
<keyword evidence="3" id="KW-0812">Transmembrane</keyword>
<proteinExistence type="inferred from homology"/>
<dbReference type="HOGENOM" id="CLU_000243_5_2_11"/>
<evidence type="ECO:0000259" key="5">
    <source>
        <dbReference type="Pfam" id="PF18878"/>
    </source>
</evidence>
<accession>D6ZBD0</accession>
<reference evidence="6 7" key="1">
    <citation type="journal article" date="2010" name="Stand. Genomic Sci.">
        <title>Complete genome sequence of Segniliparus rotundus type strain (CDC 1076).</title>
        <authorList>
            <person name="Sikorski J."/>
            <person name="Lapidus A."/>
            <person name="Copeland A."/>
            <person name="Misra M."/>
            <person name="Glavina Del Rio T."/>
            <person name="Nolan M."/>
            <person name="Lucas S."/>
            <person name="Chen F."/>
            <person name="Tice H."/>
            <person name="Cheng J.F."/>
            <person name="Jando M."/>
            <person name="Schneider S."/>
            <person name="Bruce D."/>
            <person name="Goodwin L."/>
            <person name="Pitluck S."/>
            <person name="Liolios K."/>
            <person name="Mikhailova N."/>
            <person name="Pati A."/>
            <person name="Ivanova N."/>
            <person name="Mavromatis K."/>
            <person name="Chen A."/>
            <person name="Palaniappan K."/>
            <person name="Chertkov O."/>
            <person name="Land M."/>
            <person name="Hauser L."/>
            <person name="Chang Y.J."/>
            <person name="Jeffries C.D."/>
            <person name="Brettin T."/>
            <person name="Detter J.C."/>
            <person name="Han C."/>
            <person name="Rohde M."/>
            <person name="Goker M."/>
            <person name="Bristow J."/>
            <person name="Eisen J.A."/>
            <person name="Markowitz V."/>
            <person name="Hugenholtz P."/>
            <person name="Kyrpides N.C."/>
            <person name="Klenk H.P."/>
        </authorList>
    </citation>
    <scope>NUCLEOTIDE SEQUENCE [LARGE SCALE GENOMIC DNA]</scope>
    <source>
        <strain evidence="7">ATCC BAA-972 / CDC 1076 / CIP 108378 / DSM 44985 / JCM 13578</strain>
    </source>
</reference>
<feature type="domain" description="PPE" evidence="4">
    <location>
        <begin position="6"/>
        <end position="165"/>
    </location>
</feature>
<evidence type="ECO:0000256" key="1">
    <source>
        <dbReference type="ARBA" id="ARBA00010652"/>
    </source>
</evidence>
<feature type="transmembrane region" description="Helical" evidence="3">
    <location>
        <begin position="229"/>
        <end position="246"/>
    </location>
</feature>
<comment type="similarity">
    <text evidence="1">Belongs to the mycobacterial PPE family.</text>
</comment>
<keyword evidence="3" id="KW-1133">Transmembrane helix</keyword>
<protein>
    <submittedName>
        <fullName evidence="6">PPE protein</fullName>
    </submittedName>
</protein>
<feature type="domain" description="PPE-PPW subfamily C-terminal" evidence="5">
    <location>
        <begin position="442"/>
        <end position="487"/>
    </location>
</feature>
<dbReference type="Pfam" id="PF18878">
    <property type="entry name" value="PPE-PPW"/>
    <property type="match status" value="1"/>
</dbReference>
<feature type="compositionally biased region" description="Low complexity" evidence="2">
    <location>
        <begin position="368"/>
        <end position="395"/>
    </location>
</feature>
<dbReference type="PANTHER" id="PTHR46766">
    <property type="entry name" value="GLUTAMINE-RICH PROTEIN 2"/>
    <property type="match status" value="1"/>
</dbReference>
<feature type="transmembrane region" description="Helical" evidence="3">
    <location>
        <begin position="252"/>
        <end position="273"/>
    </location>
</feature>
<dbReference type="GO" id="GO:0052572">
    <property type="term" value="P:response to host immune response"/>
    <property type="evidence" value="ECO:0007669"/>
    <property type="project" value="TreeGrafter"/>
</dbReference>